<sequence length="654" mass="73752">MIELLVGLTFLLMLWVLGRSLIIACNANGYDWLDMPIGLGLAGLIGNFLYFGIGLAVHWIQLLFLCALFPCLVTIFRRGVRRSEWMRLLAVCGVFFLLAAPAYIGGEQYYVFRGNHWDHFNYIDQALTFRDNRYIVYRDVPVDKFLAKDVWVHGLRLINMRPAVGLIFSLTLPENRGNLHLLAFLYVTALWALAFPAVCFAWERILTAYKISEHRLLLSIVFPLAYVVGFWGQYIFDINAWSQMASLSLQLAFVFAYLGLLRKLADPPTHHDRSLTSDYIVTGLLAAGAFLYYPENAVMQAVLLLASTILWFAITRKTPPVRAVASFAFVFSTLLLIAVLPNWQATAGFVIGQIKFGSAPAPANWATYFDSYWLGLYGSTGYYTKVINFILAWGGMFFACPNYSAPLWLRGGWIAISTGVAALLLYNLIICLLVRFKENREAMFLKGFVIFGVAILFYIGISGAIWSMGRALSYLSPYIFLVICLGWIEVNNKLKITSSRKDIFNGVARRLFVGFFVISQIVFGANRLWAARDRNGIGYDNATYPSIQDISLKIEYLWTVGSGRYSACKGVHLLNYPGAIYFEYFKQKMTYLGVPYFSSLPVFTDIGGRKEVGRQQSIFTDCDVVFRRTSSGKWGVESTEPAIDGVIKFTNRSP</sequence>
<keyword evidence="1" id="KW-1133">Transmembrane helix</keyword>
<evidence type="ECO:0008006" key="4">
    <source>
        <dbReference type="Google" id="ProtNLM"/>
    </source>
</evidence>
<name>A0A3N6P426_9BURK</name>
<evidence type="ECO:0000313" key="3">
    <source>
        <dbReference type="Proteomes" id="UP000272778"/>
    </source>
</evidence>
<feature type="transmembrane region" description="Helical" evidence="1">
    <location>
        <begin position="179"/>
        <end position="202"/>
    </location>
</feature>
<feature type="transmembrane region" description="Helical" evidence="1">
    <location>
        <begin position="297"/>
        <end position="314"/>
    </location>
</feature>
<proteinExistence type="predicted"/>
<feature type="transmembrane region" description="Helical" evidence="1">
    <location>
        <begin position="472"/>
        <end position="490"/>
    </location>
</feature>
<protein>
    <recommendedName>
        <fullName evidence="4">Glycosyltransferase RgtA/B/C/D-like domain-containing protein</fullName>
    </recommendedName>
</protein>
<feature type="transmembrane region" description="Helical" evidence="1">
    <location>
        <begin position="413"/>
        <end position="436"/>
    </location>
</feature>
<dbReference type="RefSeq" id="WP_124149919.1">
    <property type="nucleotide sequence ID" value="NZ_RQIS01000003.1"/>
</dbReference>
<accession>A0A3N6P426</accession>
<reference evidence="2 3" key="1">
    <citation type="submission" date="2018-11" db="EMBL/GenBank/DDBJ databases">
        <title>Paraburkholderia sp. DHOA04, isolated from soil.</title>
        <authorList>
            <person name="Gao Z.-H."/>
            <person name="Qiu L.-H."/>
            <person name="Fu J.-C."/>
        </authorList>
    </citation>
    <scope>NUCLEOTIDE SEQUENCE [LARGE SCALE GENOMIC DNA]</scope>
    <source>
        <strain evidence="2 3">DHOA04</strain>
    </source>
</reference>
<feature type="transmembrane region" description="Helical" evidence="1">
    <location>
        <begin position="240"/>
        <end position="261"/>
    </location>
</feature>
<feature type="transmembrane region" description="Helical" evidence="1">
    <location>
        <begin position="273"/>
        <end position="291"/>
    </location>
</feature>
<comment type="caution">
    <text evidence="2">The sequence shown here is derived from an EMBL/GenBank/DDBJ whole genome shotgun (WGS) entry which is preliminary data.</text>
</comment>
<keyword evidence="3" id="KW-1185">Reference proteome</keyword>
<gene>
    <name evidence="2" type="ORF">D1Y85_04860</name>
</gene>
<feature type="transmembrane region" description="Helical" evidence="1">
    <location>
        <begin position="214"/>
        <end position="234"/>
    </location>
</feature>
<feature type="transmembrane region" description="Helical" evidence="1">
    <location>
        <begin position="48"/>
        <end position="73"/>
    </location>
</feature>
<evidence type="ECO:0000256" key="1">
    <source>
        <dbReference type="SAM" id="Phobius"/>
    </source>
</evidence>
<keyword evidence="1" id="KW-0812">Transmembrane</keyword>
<evidence type="ECO:0000313" key="2">
    <source>
        <dbReference type="EMBL" id="RQH08353.1"/>
    </source>
</evidence>
<dbReference type="EMBL" id="RQIS01000003">
    <property type="protein sequence ID" value="RQH08353.1"/>
    <property type="molecule type" value="Genomic_DNA"/>
</dbReference>
<organism evidence="2 3">
    <name type="scientific">Paraburkholderia dinghuensis</name>
    <dbReference type="NCBI Taxonomy" id="2305225"/>
    <lineage>
        <taxon>Bacteria</taxon>
        <taxon>Pseudomonadati</taxon>
        <taxon>Pseudomonadota</taxon>
        <taxon>Betaproteobacteria</taxon>
        <taxon>Burkholderiales</taxon>
        <taxon>Burkholderiaceae</taxon>
        <taxon>Paraburkholderia</taxon>
    </lineage>
</organism>
<feature type="transmembrane region" description="Helical" evidence="1">
    <location>
        <begin position="511"/>
        <end position="529"/>
    </location>
</feature>
<dbReference type="Proteomes" id="UP000272778">
    <property type="component" value="Unassembled WGS sequence"/>
</dbReference>
<dbReference type="OrthoDB" id="8174747at2"/>
<feature type="transmembrane region" description="Helical" evidence="1">
    <location>
        <begin position="321"/>
        <end position="340"/>
    </location>
</feature>
<feature type="transmembrane region" description="Helical" evidence="1">
    <location>
        <begin position="85"/>
        <end position="104"/>
    </location>
</feature>
<feature type="transmembrane region" description="Helical" evidence="1">
    <location>
        <begin position="448"/>
        <end position="466"/>
    </location>
</feature>
<dbReference type="AlphaFoldDB" id="A0A3N6P426"/>
<keyword evidence="1" id="KW-0472">Membrane</keyword>